<gene>
    <name evidence="5" type="ORF">SLS63_009025</name>
</gene>
<sequence>MASVTEVLQRKSQNIAVQTNPAHDLHVVDVDVPEPGPTDCLVHVRATGICGSDVHFWKHGHIGDMVVCGENGLGHESAGVVIKTGKEVTRFKPGDPLVICGAGPIGLVSLLAAHAAGAAPIVITDLDENRLAKAKELVPRVRTVCVERGDDPQSLGKKMVDALGAEARLVLECTGVESSIHAGIYVSFTYVSASSTPHAESLVREVESLGSSAHAIQSDASSLDSPKAVISSTLASFNVSHIDILVNNAGLGSAATLLEEVTIDEYEKVMGVNVRAVIFMTQAFLPYAKPGGRIINLSSVSARGGYATQSVYSASKAAVEALTRVWATELGHKYKITVNAVNPGPVDTDMYRAAGEVHLARMEEQNKKTPAAPRAGTENDVAEIVGFLCEERSRWVSGDIVCANGGMLYT</sequence>
<name>A0ABR1P0S5_DIAER</name>
<dbReference type="InterPro" id="IPR002328">
    <property type="entry name" value="ADH_Zn_CS"/>
</dbReference>
<feature type="domain" description="Alcohol dehydrogenase-like N-terminal" evidence="4">
    <location>
        <begin position="36"/>
        <end position="100"/>
    </location>
</feature>
<evidence type="ECO:0000313" key="6">
    <source>
        <dbReference type="Proteomes" id="UP001430848"/>
    </source>
</evidence>
<dbReference type="PROSITE" id="PS00061">
    <property type="entry name" value="ADH_SHORT"/>
    <property type="match status" value="1"/>
</dbReference>
<dbReference type="InterPro" id="IPR013154">
    <property type="entry name" value="ADH-like_N"/>
</dbReference>
<dbReference type="Pfam" id="PF08240">
    <property type="entry name" value="ADH_N"/>
    <property type="match status" value="1"/>
</dbReference>
<dbReference type="SUPFAM" id="SSF50129">
    <property type="entry name" value="GroES-like"/>
    <property type="match status" value="1"/>
</dbReference>
<dbReference type="InterPro" id="IPR020904">
    <property type="entry name" value="Sc_DH/Rdtase_CS"/>
</dbReference>
<keyword evidence="3" id="KW-0560">Oxidoreductase</keyword>
<dbReference type="Gene3D" id="3.90.180.10">
    <property type="entry name" value="Medium-chain alcohol dehydrogenases, catalytic domain"/>
    <property type="match status" value="1"/>
</dbReference>
<dbReference type="InterPro" id="IPR011032">
    <property type="entry name" value="GroES-like_sf"/>
</dbReference>
<organism evidence="5 6">
    <name type="scientific">Diaporthe eres</name>
    <name type="common">Phomopsis oblonga</name>
    <dbReference type="NCBI Taxonomy" id="83184"/>
    <lineage>
        <taxon>Eukaryota</taxon>
        <taxon>Fungi</taxon>
        <taxon>Dikarya</taxon>
        <taxon>Ascomycota</taxon>
        <taxon>Pezizomycotina</taxon>
        <taxon>Sordariomycetes</taxon>
        <taxon>Sordariomycetidae</taxon>
        <taxon>Diaporthales</taxon>
        <taxon>Diaporthaceae</taxon>
        <taxon>Diaporthe</taxon>
        <taxon>Diaporthe eres species complex</taxon>
    </lineage>
</organism>
<dbReference type="PRINTS" id="PR00080">
    <property type="entry name" value="SDRFAMILY"/>
</dbReference>
<dbReference type="PANTHER" id="PTHR42760">
    <property type="entry name" value="SHORT-CHAIN DEHYDROGENASES/REDUCTASES FAMILY MEMBER"/>
    <property type="match status" value="1"/>
</dbReference>
<dbReference type="CDD" id="cd05233">
    <property type="entry name" value="SDR_c"/>
    <property type="match status" value="1"/>
</dbReference>
<evidence type="ECO:0000259" key="4">
    <source>
        <dbReference type="Pfam" id="PF08240"/>
    </source>
</evidence>
<dbReference type="PANTHER" id="PTHR42760:SF76">
    <property type="entry name" value="CHAIN OXIDOREDUCTASE_DEHYDROGENASE, PUTATIVE-RELATED"/>
    <property type="match status" value="1"/>
</dbReference>
<evidence type="ECO:0000256" key="1">
    <source>
        <dbReference type="ARBA" id="ARBA00006484"/>
    </source>
</evidence>
<keyword evidence="2" id="KW-0521">NADP</keyword>
<dbReference type="PRINTS" id="PR00081">
    <property type="entry name" value="GDHRDH"/>
</dbReference>
<comment type="similarity">
    <text evidence="1">Belongs to the short-chain dehydrogenases/reductases (SDR) family.</text>
</comment>
<dbReference type="InterPro" id="IPR036291">
    <property type="entry name" value="NAD(P)-bd_dom_sf"/>
</dbReference>
<proteinExistence type="inferred from homology"/>
<protein>
    <recommendedName>
        <fullName evidence="4">Alcohol dehydrogenase-like N-terminal domain-containing protein</fullName>
    </recommendedName>
</protein>
<dbReference type="Gene3D" id="3.40.50.720">
    <property type="entry name" value="NAD(P)-binding Rossmann-like Domain"/>
    <property type="match status" value="2"/>
</dbReference>
<dbReference type="PROSITE" id="PS00059">
    <property type="entry name" value="ADH_ZINC"/>
    <property type="match status" value="1"/>
</dbReference>
<accession>A0ABR1P0S5</accession>
<evidence type="ECO:0000256" key="3">
    <source>
        <dbReference type="ARBA" id="ARBA00023002"/>
    </source>
</evidence>
<comment type="caution">
    <text evidence="5">The sequence shown here is derived from an EMBL/GenBank/DDBJ whole genome shotgun (WGS) entry which is preliminary data.</text>
</comment>
<dbReference type="InterPro" id="IPR002347">
    <property type="entry name" value="SDR_fam"/>
</dbReference>
<evidence type="ECO:0000256" key="2">
    <source>
        <dbReference type="ARBA" id="ARBA00022857"/>
    </source>
</evidence>
<dbReference type="SUPFAM" id="SSF51735">
    <property type="entry name" value="NAD(P)-binding Rossmann-fold domains"/>
    <property type="match status" value="2"/>
</dbReference>
<dbReference type="Proteomes" id="UP001430848">
    <property type="component" value="Unassembled WGS sequence"/>
</dbReference>
<dbReference type="EMBL" id="JAKNSF020000063">
    <property type="protein sequence ID" value="KAK7722997.1"/>
    <property type="molecule type" value="Genomic_DNA"/>
</dbReference>
<dbReference type="Pfam" id="PF13561">
    <property type="entry name" value="adh_short_C2"/>
    <property type="match status" value="1"/>
</dbReference>
<reference evidence="5 6" key="1">
    <citation type="submission" date="2024-02" db="EMBL/GenBank/DDBJ databases">
        <title>De novo assembly and annotation of 12 fungi associated with fruit tree decline syndrome in Ontario, Canada.</title>
        <authorList>
            <person name="Sulman M."/>
            <person name="Ellouze W."/>
            <person name="Ilyukhin E."/>
        </authorList>
    </citation>
    <scope>NUCLEOTIDE SEQUENCE [LARGE SCALE GENOMIC DNA]</scope>
    <source>
        <strain evidence="5 6">M169</strain>
    </source>
</reference>
<keyword evidence="6" id="KW-1185">Reference proteome</keyword>
<evidence type="ECO:0000313" key="5">
    <source>
        <dbReference type="EMBL" id="KAK7722997.1"/>
    </source>
</evidence>